<feature type="domain" description="UBC core" evidence="3">
    <location>
        <begin position="54"/>
        <end position="205"/>
    </location>
</feature>
<evidence type="ECO:0000313" key="5">
    <source>
        <dbReference type="Proteomes" id="UP001164746"/>
    </source>
</evidence>
<keyword evidence="2" id="KW-1133">Transmembrane helix</keyword>
<evidence type="ECO:0000313" key="4">
    <source>
        <dbReference type="EMBL" id="WAR07177.1"/>
    </source>
</evidence>
<dbReference type="SMART" id="SM00212">
    <property type="entry name" value="UBCc"/>
    <property type="match status" value="1"/>
</dbReference>
<accession>A0ABY7EAV9</accession>
<dbReference type="Proteomes" id="UP001164746">
    <property type="component" value="Chromosome 6"/>
</dbReference>
<feature type="compositionally biased region" description="Polar residues" evidence="1">
    <location>
        <begin position="378"/>
        <end position="405"/>
    </location>
</feature>
<dbReference type="Gene3D" id="3.10.110.10">
    <property type="entry name" value="Ubiquitin Conjugating Enzyme"/>
    <property type="match status" value="1"/>
</dbReference>
<feature type="region of interest" description="Disordered" evidence="1">
    <location>
        <begin position="321"/>
        <end position="421"/>
    </location>
</feature>
<keyword evidence="2" id="KW-0472">Membrane</keyword>
<keyword evidence="5" id="KW-1185">Reference proteome</keyword>
<dbReference type="InterPro" id="IPR016135">
    <property type="entry name" value="UBQ-conjugating_enzyme/RWD"/>
</dbReference>
<feature type="compositionally biased region" description="Polar residues" evidence="1">
    <location>
        <begin position="218"/>
        <end position="237"/>
    </location>
</feature>
<sequence>MLSLGDPLDVMVLWSLDSKLLCAPADDIALFIPPVTRVPRQAADCIGKQTLLTTTVKRLMKEAQELSEPTEQYACHPLEDNLFEWHFTIRGPADSEFDGGLYHGRIVLPPDYPMKPPSIIILTVITRSPGSHLVRTAVLAIIGFMPTHGAGALGSLDYTPDERKILAKKSQDFKCPSCGNINNILKPVTEESKKTTEEAKELAAQIDFKDEKEKNAALKQSQGNSTPSTEEASSNEATGVEGAQASPQPQFSPPLLPPQMGQFPFGIPLPHGFLPPHPQATGNPANPATQVPRFPLPYMSPFFPPMPPPILHPVFPGMRLHPWQQGTPAPAFSPPSGEQRSDNNATSTNDNTQNPEGVQDTNSESEGPSSPSPAQPEIQTIDNTSQEGLRQRTVTQSVQNTSSLPGRSAELGTRHVPQTYTSSRSGDVALLTFGLFVISVIILLLIRRMHMMNLFSMLN</sequence>
<protein>
    <submittedName>
        <fullName evidence="4">UB2J1-like protein</fullName>
    </submittedName>
</protein>
<dbReference type="PANTHER" id="PTHR24067">
    <property type="entry name" value="UBIQUITIN-CONJUGATING ENZYME E2"/>
    <property type="match status" value="1"/>
</dbReference>
<organism evidence="4 5">
    <name type="scientific">Mya arenaria</name>
    <name type="common">Soft-shell clam</name>
    <dbReference type="NCBI Taxonomy" id="6604"/>
    <lineage>
        <taxon>Eukaryota</taxon>
        <taxon>Metazoa</taxon>
        <taxon>Spiralia</taxon>
        <taxon>Lophotrochozoa</taxon>
        <taxon>Mollusca</taxon>
        <taxon>Bivalvia</taxon>
        <taxon>Autobranchia</taxon>
        <taxon>Heteroconchia</taxon>
        <taxon>Euheterodonta</taxon>
        <taxon>Imparidentia</taxon>
        <taxon>Neoheterodontei</taxon>
        <taxon>Myida</taxon>
        <taxon>Myoidea</taxon>
        <taxon>Myidae</taxon>
        <taxon>Mya</taxon>
    </lineage>
</organism>
<dbReference type="SUPFAM" id="SSF54495">
    <property type="entry name" value="UBC-like"/>
    <property type="match status" value="1"/>
</dbReference>
<feature type="compositionally biased region" description="Polar residues" evidence="1">
    <location>
        <begin position="280"/>
        <end position="289"/>
    </location>
</feature>
<dbReference type="CDD" id="cd23799">
    <property type="entry name" value="UBCc_UBE2J"/>
    <property type="match status" value="1"/>
</dbReference>
<keyword evidence="2" id="KW-0812">Transmembrane</keyword>
<dbReference type="InterPro" id="IPR000608">
    <property type="entry name" value="UBC"/>
</dbReference>
<evidence type="ECO:0000256" key="1">
    <source>
        <dbReference type="SAM" id="MobiDB-lite"/>
    </source>
</evidence>
<proteinExistence type="predicted"/>
<dbReference type="Pfam" id="PF00179">
    <property type="entry name" value="UQ_con"/>
    <property type="match status" value="1"/>
</dbReference>
<evidence type="ECO:0000259" key="3">
    <source>
        <dbReference type="PROSITE" id="PS50127"/>
    </source>
</evidence>
<gene>
    <name evidence="4" type="ORF">MAR_017135</name>
</gene>
<feature type="region of interest" description="Disordered" evidence="1">
    <location>
        <begin position="214"/>
        <end position="289"/>
    </location>
</feature>
<reference evidence="4" key="1">
    <citation type="submission" date="2022-11" db="EMBL/GenBank/DDBJ databases">
        <title>Centuries of genome instability and evolution in soft-shell clam transmissible cancer (bioRxiv).</title>
        <authorList>
            <person name="Hart S.F.M."/>
            <person name="Yonemitsu M.A."/>
            <person name="Giersch R.M."/>
            <person name="Beal B.F."/>
            <person name="Arriagada G."/>
            <person name="Davis B.W."/>
            <person name="Ostrander E.A."/>
            <person name="Goff S.P."/>
            <person name="Metzger M.J."/>
        </authorList>
    </citation>
    <scope>NUCLEOTIDE SEQUENCE</scope>
    <source>
        <strain evidence="4">MELC-2E11</strain>
        <tissue evidence="4">Siphon/mantle</tissue>
    </source>
</reference>
<name>A0ABY7EAV9_MYAAR</name>
<feature type="compositionally biased region" description="Low complexity" evidence="1">
    <location>
        <begin position="342"/>
        <end position="354"/>
    </location>
</feature>
<evidence type="ECO:0000256" key="2">
    <source>
        <dbReference type="SAM" id="Phobius"/>
    </source>
</evidence>
<dbReference type="PROSITE" id="PS50127">
    <property type="entry name" value="UBC_2"/>
    <property type="match status" value="1"/>
</dbReference>
<feature type="transmembrane region" description="Helical" evidence="2">
    <location>
        <begin position="428"/>
        <end position="446"/>
    </location>
</feature>
<dbReference type="InterPro" id="IPR050113">
    <property type="entry name" value="Ub_conjugating_enzyme"/>
</dbReference>
<dbReference type="EMBL" id="CP111017">
    <property type="protein sequence ID" value="WAR07177.1"/>
    <property type="molecule type" value="Genomic_DNA"/>
</dbReference>